<protein>
    <submittedName>
        <fullName evidence="4">Glucose/arabinose dehydrogenase</fullName>
    </submittedName>
</protein>
<dbReference type="InterPro" id="IPR011042">
    <property type="entry name" value="6-blade_b-propeller_TolB-like"/>
</dbReference>
<dbReference type="EMBL" id="JACHDO010000001">
    <property type="protein sequence ID" value="MBB5494208.1"/>
    <property type="molecule type" value="Genomic_DNA"/>
</dbReference>
<dbReference type="SUPFAM" id="SSF50952">
    <property type="entry name" value="Soluble quinoprotein glucose dehydrogenase"/>
    <property type="match status" value="1"/>
</dbReference>
<evidence type="ECO:0000313" key="5">
    <source>
        <dbReference type="Proteomes" id="UP000579647"/>
    </source>
</evidence>
<feature type="signal peptide" evidence="2">
    <location>
        <begin position="1"/>
        <end position="29"/>
    </location>
</feature>
<organism evidence="4 5">
    <name type="scientific">Nocardiopsis metallicus</name>
    <dbReference type="NCBI Taxonomy" id="179819"/>
    <lineage>
        <taxon>Bacteria</taxon>
        <taxon>Bacillati</taxon>
        <taxon>Actinomycetota</taxon>
        <taxon>Actinomycetes</taxon>
        <taxon>Streptosporangiales</taxon>
        <taxon>Nocardiopsidaceae</taxon>
        <taxon>Nocardiopsis</taxon>
    </lineage>
</organism>
<accession>A0A840WVN9</accession>
<dbReference type="PANTHER" id="PTHR19328:SF13">
    <property type="entry name" value="HIPL1 PROTEIN"/>
    <property type="match status" value="1"/>
</dbReference>
<dbReference type="PANTHER" id="PTHR19328">
    <property type="entry name" value="HEDGEHOG-INTERACTING PROTEIN"/>
    <property type="match status" value="1"/>
</dbReference>
<feature type="region of interest" description="Disordered" evidence="1">
    <location>
        <begin position="358"/>
        <end position="380"/>
    </location>
</feature>
<keyword evidence="2" id="KW-0732">Signal</keyword>
<evidence type="ECO:0000313" key="4">
    <source>
        <dbReference type="EMBL" id="MBB5494208.1"/>
    </source>
</evidence>
<gene>
    <name evidence="4" type="ORF">HNR07_005345</name>
</gene>
<dbReference type="Gene3D" id="2.120.10.30">
    <property type="entry name" value="TolB, C-terminal domain"/>
    <property type="match status" value="1"/>
</dbReference>
<proteinExistence type="predicted"/>
<name>A0A840WVN9_9ACTN</name>
<dbReference type="InterPro" id="IPR012938">
    <property type="entry name" value="Glc/Sorbosone_DH"/>
</dbReference>
<comment type="caution">
    <text evidence="4">The sequence shown here is derived from an EMBL/GenBank/DDBJ whole genome shotgun (WGS) entry which is preliminary data.</text>
</comment>
<dbReference type="PROSITE" id="PS51257">
    <property type="entry name" value="PROKAR_LIPOPROTEIN"/>
    <property type="match status" value="1"/>
</dbReference>
<evidence type="ECO:0000256" key="2">
    <source>
        <dbReference type="SAM" id="SignalP"/>
    </source>
</evidence>
<reference evidence="4 5" key="1">
    <citation type="submission" date="2020-08" db="EMBL/GenBank/DDBJ databases">
        <title>Sequencing the genomes of 1000 actinobacteria strains.</title>
        <authorList>
            <person name="Klenk H.-P."/>
        </authorList>
    </citation>
    <scope>NUCLEOTIDE SEQUENCE [LARGE SCALE GENOMIC DNA]</scope>
    <source>
        <strain evidence="4 5">DSM 44598</strain>
    </source>
</reference>
<keyword evidence="5" id="KW-1185">Reference proteome</keyword>
<dbReference type="AlphaFoldDB" id="A0A840WVN9"/>
<sequence length="380" mass="39934">MERTPAHTRTHTYTTRTLALLGAALLASACSTTEANGAGPGENTEPGSGSAGAGALDPGQPEDLATGFDVPWGIDFLPDGSALVAQRDSAVVARLAPDGQTSEAGTIEGVAHGGEGGLLGLAVDPDFPEEPYVYVYYTTESDNRVSRVEYDDEADSLGEPEVILDGIPAANTHNGGRIEFGPDGYLYAATGDAQDPDSSQDTDSLAGKILRMTTTGDPAPDNPFDNYAYSYGHRNVQGLAWDEAENLYATEFGQDLLDEVNLIEPGNNYGWPEVEGPGGGDEYTDPLVTWEPAEASPSGAAIAGDSLYVASLRGARLWEVPLNGDGTVGEPEAHFVDELGRLRTVVTAPDGDALWLSTSNRDPWGSPADDDDRVMSVPLE</sequence>
<dbReference type="Pfam" id="PF07995">
    <property type="entry name" value="GSDH"/>
    <property type="match status" value="1"/>
</dbReference>
<feature type="region of interest" description="Disordered" evidence="1">
    <location>
        <begin position="34"/>
        <end position="63"/>
    </location>
</feature>
<evidence type="ECO:0000259" key="3">
    <source>
        <dbReference type="Pfam" id="PF07995"/>
    </source>
</evidence>
<evidence type="ECO:0000256" key="1">
    <source>
        <dbReference type="SAM" id="MobiDB-lite"/>
    </source>
</evidence>
<dbReference type="RefSeq" id="WP_184367332.1">
    <property type="nucleotide sequence ID" value="NZ_BAAAKM010000112.1"/>
</dbReference>
<feature type="chain" id="PRO_5039050186" evidence="2">
    <location>
        <begin position="30"/>
        <end position="380"/>
    </location>
</feature>
<dbReference type="Proteomes" id="UP000579647">
    <property type="component" value="Unassembled WGS sequence"/>
</dbReference>
<dbReference type="InterPro" id="IPR011041">
    <property type="entry name" value="Quinoprot_gluc/sorb_DH_b-prop"/>
</dbReference>
<feature type="domain" description="Glucose/Sorbosone dehydrogenase" evidence="3">
    <location>
        <begin position="68"/>
        <end position="362"/>
    </location>
</feature>